<dbReference type="EMBL" id="CP151762">
    <property type="protein sequence ID" value="WZU62912.1"/>
    <property type="molecule type" value="Genomic_DNA"/>
</dbReference>
<dbReference type="RefSeq" id="WP_342069308.1">
    <property type="nucleotide sequence ID" value="NZ_CP151762.1"/>
</dbReference>
<evidence type="ECO:0000313" key="2">
    <source>
        <dbReference type="Proteomes" id="UP001451782"/>
    </source>
</evidence>
<proteinExistence type="predicted"/>
<keyword evidence="2" id="KW-1185">Reference proteome</keyword>
<organism evidence="1 2">
    <name type="scientific">Yoonia algicola</name>
    <dbReference type="NCBI Taxonomy" id="3137368"/>
    <lineage>
        <taxon>Bacteria</taxon>
        <taxon>Pseudomonadati</taxon>
        <taxon>Pseudomonadota</taxon>
        <taxon>Alphaproteobacteria</taxon>
        <taxon>Rhodobacterales</taxon>
        <taxon>Paracoccaceae</taxon>
        <taxon>Yoonia</taxon>
    </lineage>
</organism>
<reference evidence="1 2" key="1">
    <citation type="submission" date="2024-04" db="EMBL/GenBank/DDBJ databases">
        <title>Phylogenomic analyses of a clade within the roseobacter group suggest taxonomic reassignments of species of the genera Aestuariivita, Citreicella, Loktanella, Nautella, Pelagibaca, Ruegeria, Thalassobius, Thiobacimonas and Tropicibacter, and the proposal o.</title>
        <authorList>
            <person name="Jeon C.O."/>
        </authorList>
    </citation>
    <scope>NUCLEOTIDE SEQUENCE [LARGE SCALE GENOMIC DNA]</scope>
    <source>
        <strain evidence="1 2">G8-12</strain>
    </source>
</reference>
<dbReference type="KEGG" id="yag:AABB28_13695"/>
<name>A0AAN0NEJ7_9RHOB</name>
<evidence type="ECO:0000313" key="1">
    <source>
        <dbReference type="EMBL" id="WZU62912.1"/>
    </source>
</evidence>
<protein>
    <submittedName>
        <fullName evidence="1">Uncharacterized protein</fullName>
    </submittedName>
</protein>
<gene>
    <name evidence="1" type="ORF">AABB28_13695</name>
</gene>
<dbReference type="Proteomes" id="UP001451782">
    <property type="component" value="Chromosome"/>
</dbReference>
<accession>A0AAN0NEJ7</accession>
<sequence length="307" mass="34179">MTDSYFIAGGWPGDLINIANSIGVSQAYENITRSTIPGSRMAARWHNSVNDARPSDPSADARQDIADFDTLMITEISPPPRPGQASDAQSMADSLDYLCRFAANTLENGNSGNGASDVVLWSNWPALTMWRPERPPYTASWQEFANFRAALPEFGRSYEFMAEYASWKMRQTHPSLPDEWRIWVFPGHLWMARVWDDIEAGKVPGVTNMQDLFEDDIHTNGIGGYGLACLVTTCLYQFNLSNRRTFHTPAGISAPLRTYFATLAWDIATSYAPAGMTGNLRSAPLWNAVTMNDPLPNWPPSDLDEVN</sequence>
<dbReference type="AlphaFoldDB" id="A0AAN0NEJ7"/>